<dbReference type="Proteomes" id="UP000028401">
    <property type="component" value="Unassembled WGS sequence"/>
</dbReference>
<evidence type="ECO:0000313" key="3">
    <source>
        <dbReference type="Proteomes" id="UP000028401"/>
    </source>
</evidence>
<name>A0A084AC35_LACLC</name>
<evidence type="ECO:0000259" key="1">
    <source>
        <dbReference type="Pfam" id="PF00881"/>
    </source>
</evidence>
<evidence type="ECO:0000313" key="2">
    <source>
        <dbReference type="EMBL" id="KEY62864.1"/>
    </source>
</evidence>
<comment type="caution">
    <text evidence="2">The sequence shown here is derived from an EMBL/GenBank/DDBJ whole genome shotgun (WGS) entry which is preliminary data.</text>
</comment>
<dbReference type="Gene3D" id="3.40.109.10">
    <property type="entry name" value="NADH Oxidase"/>
    <property type="match status" value="1"/>
</dbReference>
<dbReference type="PATRIC" id="fig|1415168.3.peg.992"/>
<accession>A0A084AC35</accession>
<sequence>MKNLEELIQLRKSNKFHNIGVNVESVIEIVKKSYYNFEKHSVPSAGAIYGLKVLLFYKNNKKIFNSKGEISTEKFEINQIKKTCFYDDKYFSSSSILIAVTYDYDKYFGKYGNCGIRYASIECGAFLQNFQLLLSEKDIYGCPLGFVDNDALLGIEEPLIYFIIN</sequence>
<dbReference type="SMR" id="A0A084AC35"/>
<dbReference type="GO" id="GO:0016491">
    <property type="term" value="F:oxidoreductase activity"/>
    <property type="evidence" value="ECO:0007669"/>
    <property type="project" value="InterPro"/>
</dbReference>
<feature type="domain" description="Nitroreductase" evidence="1">
    <location>
        <begin position="25"/>
        <end position="151"/>
    </location>
</feature>
<dbReference type="Pfam" id="PF00881">
    <property type="entry name" value="Nitroreductase"/>
    <property type="match status" value="1"/>
</dbReference>
<dbReference type="RefSeq" id="WP_011836071.1">
    <property type="nucleotide sequence ID" value="NZ_AZSI01000020.1"/>
</dbReference>
<organism evidence="2 3">
    <name type="scientific">Lactococcus cremoris subsp. cremoris GE214</name>
    <dbReference type="NCBI Taxonomy" id="1415168"/>
    <lineage>
        <taxon>Bacteria</taxon>
        <taxon>Bacillati</taxon>
        <taxon>Bacillota</taxon>
        <taxon>Bacilli</taxon>
        <taxon>Lactobacillales</taxon>
        <taxon>Streptococcaceae</taxon>
        <taxon>Lactococcus</taxon>
        <taxon>Lactococcus cremoris subsp. cremoris</taxon>
    </lineage>
</organism>
<protein>
    <recommendedName>
        <fullName evidence="1">Nitroreductase domain-containing protein</fullName>
    </recommendedName>
</protein>
<dbReference type="InterPro" id="IPR000415">
    <property type="entry name" value="Nitroreductase-like"/>
</dbReference>
<dbReference type="EMBL" id="AZSI01000020">
    <property type="protein sequence ID" value="KEY62864.1"/>
    <property type="molecule type" value="Genomic_DNA"/>
</dbReference>
<proteinExistence type="predicted"/>
<dbReference type="SUPFAM" id="SSF55469">
    <property type="entry name" value="FMN-dependent nitroreductase-like"/>
    <property type="match status" value="1"/>
</dbReference>
<gene>
    <name evidence="2" type="ORF">U725_00927</name>
</gene>
<dbReference type="AlphaFoldDB" id="A0A084AC35"/>
<reference evidence="2 3" key="1">
    <citation type="submission" date="2014-06" db="EMBL/GenBank/DDBJ databases">
        <title>Draft genome sequence of the putrescine producing strain Lactococcus lactis subsp cremoris GE214.</title>
        <authorList>
            <person name="Ladero V."/>
            <person name="Linares D.M."/>
            <person name="del Rio B."/>
            <person name="Mayo B."/>
            <person name="Martin M.C."/>
            <person name="Fernandez M."/>
            <person name="Alvarez M.A."/>
        </authorList>
    </citation>
    <scope>NUCLEOTIDE SEQUENCE [LARGE SCALE GENOMIC DNA]</scope>
    <source>
        <strain evidence="2 3">GE214</strain>
    </source>
</reference>
<dbReference type="InterPro" id="IPR029479">
    <property type="entry name" value="Nitroreductase"/>
</dbReference>